<dbReference type="RefSeq" id="WP_179659054.1">
    <property type="nucleotide sequence ID" value="NZ_JACBZR010000001.1"/>
</dbReference>
<protein>
    <submittedName>
        <fullName evidence="2">Uncharacterized protein</fullName>
    </submittedName>
</protein>
<dbReference type="Proteomes" id="UP000564496">
    <property type="component" value="Unassembled WGS sequence"/>
</dbReference>
<dbReference type="EMBL" id="JACBZR010000001">
    <property type="protein sequence ID" value="NYI78741.1"/>
    <property type="molecule type" value="Genomic_DNA"/>
</dbReference>
<organism evidence="2 3">
    <name type="scientific">Nocardioides panzhihuensis</name>
    <dbReference type="NCBI Taxonomy" id="860243"/>
    <lineage>
        <taxon>Bacteria</taxon>
        <taxon>Bacillati</taxon>
        <taxon>Actinomycetota</taxon>
        <taxon>Actinomycetes</taxon>
        <taxon>Propionibacteriales</taxon>
        <taxon>Nocardioidaceae</taxon>
        <taxon>Nocardioides</taxon>
    </lineage>
</organism>
<evidence type="ECO:0000313" key="3">
    <source>
        <dbReference type="Proteomes" id="UP000564496"/>
    </source>
</evidence>
<name>A0A7Z0ITA0_9ACTN</name>
<feature type="compositionally biased region" description="Basic and acidic residues" evidence="1">
    <location>
        <begin position="87"/>
        <end position="100"/>
    </location>
</feature>
<accession>A0A7Z0ITA0</accession>
<dbReference type="AlphaFoldDB" id="A0A7Z0ITA0"/>
<sequence>MNDERLARRLGNTSAVLRWLAAQLAADKHPLAHVPADLARSLLDVPAEGCRSCDGPLPPAERTGRPRVLCLTCSPRRGKPMQNATVKTDHITSTKENTHG</sequence>
<evidence type="ECO:0000313" key="2">
    <source>
        <dbReference type="EMBL" id="NYI78741.1"/>
    </source>
</evidence>
<comment type="caution">
    <text evidence="2">The sequence shown here is derived from an EMBL/GenBank/DDBJ whole genome shotgun (WGS) entry which is preliminary data.</text>
</comment>
<feature type="region of interest" description="Disordered" evidence="1">
    <location>
        <begin position="79"/>
        <end position="100"/>
    </location>
</feature>
<keyword evidence="3" id="KW-1185">Reference proteome</keyword>
<gene>
    <name evidence="2" type="ORF">BJ988_003389</name>
</gene>
<reference evidence="2 3" key="1">
    <citation type="submission" date="2020-07" db="EMBL/GenBank/DDBJ databases">
        <title>Sequencing the genomes of 1000 actinobacteria strains.</title>
        <authorList>
            <person name="Klenk H.-P."/>
        </authorList>
    </citation>
    <scope>NUCLEOTIDE SEQUENCE [LARGE SCALE GENOMIC DNA]</scope>
    <source>
        <strain evidence="2 3">DSM 26487</strain>
    </source>
</reference>
<evidence type="ECO:0000256" key="1">
    <source>
        <dbReference type="SAM" id="MobiDB-lite"/>
    </source>
</evidence>
<proteinExistence type="predicted"/>